<proteinExistence type="predicted"/>
<sequence length="75" mass="8160">MRRRRACLRFARCAGRRRSSERTSGEKVVRYQASGLVGSGDGIKAGVAYRMKDGSMVYVPEQPGAQAANPATVTR</sequence>
<name>A0A1U9UTV6_CUPNE</name>
<dbReference type="Proteomes" id="UP000189627">
    <property type="component" value="Chromosome 1"/>
</dbReference>
<dbReference type="Pfam" id="PF09919">
    <property type="entry name" value="DUF2149"/>
    <property type="match status" value="1"/>
</dbReference>
<evidence type="ECO:0000313" key="1">
    <source>
        <dbReference type="EMBL" id="AQV96126.1"/>
    </source>
</evidence>
<gene>
    <name evidence="1" type="ORF">BJN34_19830</name>
</gene>
<dbReference type="KEGG" id="cuh:BJN34_19830"/>
<evidence type="ECO:0000313" key="2">
    <source>
        <dbReference type="Proteomes" id="UP000189627"/>
    </source>
</evidence>
<dbReference type="AlphaFoldDB" id="A0A1U9UTV6"/>
<organism evidence="1 2">
    <name type="scientific">Cupriavidus necator</name>
    <name type="common">Alcaligenes eutrophus</name>
    <name type="synonym">Ralstonia eutropha</name>
    <dbReference type="NCBI Taxonomy" id="106590"/>
    <lineage>
        <taxon>Bacteria</taxon>
        <taxon>Pseudomonadati</taxon>
        <taxon>Pseudomonadota</taxon>
        <taxon>Betaproteobacteria</taxon>
        <taxon>Burkholderiales</taxon>
        <taxon>Burkholderiaceae</taxon>
        <taxon>Cupriavidus</taxon>
    </lineage>
</organism>
<protein>
    <submittedName>
        <fullName evidence="1">DUF2149 domain-containing protein</fullName>
    </submittedName>
</protein>
<dbReference type="InterPro" id="IPR018676">
    <property type="entry name" value="DUF2149"/>
</dbReference>
<dbReference type="EMBL" id="CP017757">
    <property type="protein sequence ID" value="AQV96126.1"/>
    <property type="molecule type" value="Genomic_DNA"/>
</dbReference>
<accession>A0A1U9UTV6</accession>
<reference evidence="2" key="1">
    <citation type="submission" date="2017-02" db="EMBL/GenBank/DDBJ databases">
        <title>Complete genome sequence of Cupriavidus necator strain NH9, a 3-chlorobenzoate degrader.</title>
        <authorList>
            <person name="Moriuchi R."/>
            <person name="Dohra H."/>
            <person name="Ogawa N."/>
        </authorList>
    </citation>
    <scope>NUCLEOTIDE SEQUENCE [LARGE SCALE GENOMIC DNA]</scope>
    <source>
        <strain evidence="2">NH9</strain>
    </source>
</reference>